<proteinExistence type="predicted"/>
<dbReference type="AlphaFoldDB" id="A0A6J5CUB2"/>
<keyword evidence="2" id="KW-1185">Reference proteome</keyword>
<dbReference type="RefSeq" id="WP_007731376.1">
    <property type="nucleotide sequence ID" value="NZ_CADIKC010000017.1"/>
</dbReference>
<dbReference type="GeneID" id="97045710"/>
<dbReference type="EMBL" id="CADIKC010000017">
    <property type="protein sequence ID" value="CAB3743873.1"/>
    <property type="molecule type" value="Genomic_DNA"/>
</dbReference>
<dbReference type="Proteomes" id="UP000494255">
    <property type="component" value="Unassembled WGS sequence"/>
</dbReference>
<gene>
    <name evidence="1" type="ORF">LMG24238_07154</name>
</gene>
<name>A0A6J5CUB2_9BURK</name>
<evidence type="ECO:0000313" key="1">
    <source>
        <dbReference type="EMBL" id="CAB3743873.1"/>
    </source>
</evidence>
<organism evidence="1 2">
    <name type="scientific">Paraburkholderia sediminicola</name>
    <dbReference type="NCBI Taxonomy" id="458836"/>
    <lineage>
        <taxon>Bacteria</taxon>
        <taxon>Pseudomonadati</taxon>
        <taxon>Pseudomonadota</taxon>
        <taxon>Betaproteobacteria</taxon>
        <taxon>Burkholderiales</taxon>
        <taxon>Burkholderiaceae</taxon>
        <taxon>Paraburkholderia</taxon>
    </lineage>
</organism>
<evidence type="ECO:0000313" key="2">
    <source>
        <dbReference type="Proteomes" id="UP000494255"/>
    </source>
</evidence>
<protein>
    <submittedName>
        <fullName evidence="1">Uncharacterized protein</fullName>
    </submittedName>
</protein>
<reference evidence="1 2" key="1">
    <citation type="submission" date="2020-04" db="EMBL/GenBank/DDBJ databases">
        <authorList>
            <person name="De Canck E."/>
        </authorList>
    </citation>
    <scope>NUCLEOTIDE SEQUENCE [LARGE SCALE GENOMIC DNA]</scope>
    <source>
        <strain evidence="1 2">LMG 24238</strain>
    </source>
</reference>
<accession>A0A6J5CUB2</accession>
<sequence>MAVDTTTTIRRECLQPAIYWAKPTGAEIQEVVRLAGFTGRSAAEFLDLADKSGRQIRRWISGENEIPYSAWALLCHAAGFGHIWETEE</sequence>